<dbReference type="InterPro" id="IPR050952">
    <property type="entry name" value="TRIM-NHL_E3_ligases"/>
</dbReference>
<dbReference type="Pfam" id="PF17170">
    <property type="entry name" value="DUF5128"/>
    <property type="match status" value="1"/>
</dbReference>
<evidence type="ECO:0000256" key="2">
    <source>
        <dbReference type="PROSITE-ProRule" id="PRU00504"/>
    </source>
</evidence>
<keyword evidence="1" id="KW-0677">Repeat</keyword>
<evidence type="ECO:0000313" key="3">
    <source>
        <dbReference type="EMBL" id="QWV96416.1"/>
    </source>
</evidence>
<dbReference type="EMBL" id="CP076724">
    <property type="protein sequence ID" value="QWV96416.1"/>
    <property type="molecule type" value="Genomic_DNA"/>
</dbReference>
<feature type="repeat" description="NHL" evidence="2">
    <location>
        <begin position="68"/>
        <end position="109"/>
    </location>
</feature>
<sequence>MGNRIAIFLLGVLLVPALAGCLARQAEVRSEPLWVVSRSQRPLQIRWVKEISTSTDAVYNPAPLTAVKEFLVGKEPVRFERPYSVHVDRRERIFVSDPDSHRVHVFDPERREYRVIRPQNGVGLVSPLGLASDDADHLYITDSATGWIYRYHVDEDRLERLPSQKLKRPTGIVFDTYLRRLFVVDTLSHQVVVMDPEGKVLYRIGRRGDGAGEFNYPTDITMDKCGRIVVNDTLNSRIQVLTPAGKFLLSFGGVGAEPGSFLRAKGVAADSSGAMYVSDAITDTVQVFDFRGRHVASFGQSGSRPGEFWMPIGVHIDQDDRLYIVDSYNKRIQIFEGLSMDPLEARSEK</sequence>
<feature type="repeat" description="NHL" evidence="2">
    <location>
        <begin position="201"/>
        <end position="244"/>
    </location>
</feature>
<dbReference type="PROSITE" id="PS51125">
    <property type="entry name" value="NHL"/>
    <property type="match status" value="4"/>
</dbReference>
<dbReference type="PROSITE" id="PS51257">
    <property type="entry name" value="PROKAR_LIPOPROTEIN"/>
    <property type="match status" value="1"/>
</dbReference>
<keyword evidence="4" id="KW-1185">Reference proteome</keyword>
<feature type="repeat" description="NHL" evidence="2">
    <location>
        <begin position="295"/>
        <end position="338"/>
    </location>
</feature>
<name>A0ABX8JH15_9BACT</name>
<evidence type="ECO:0000256" key="1">
    <source>
        <dbReference type="ARBA" id="ARBA00022737"/>
    </source>
</evidence>
<reference evidence="3 4" key="1">
    <citation type="submission" date="2021-06" db="EMBL/GenBank/DDBJ databases">
        <title>Gemonas diversity in paddy soil.</title>
        <authorList>
            <person name="Liu G."/>
        </authorList>
    </citation>
    <scope>NUCLEOTIDE SEQUENCE [LARGE SCALE GENOMIC DNA]</scope>
    <source>
        <strain evidence="3 4">RG29</strain>
    </source>
</reference>
<dbReference type="PANTHER" id="PTHR24104">
    <property type="entry name" value="E3 UBIQUITIN-PROTEIN LIGASE NHLRC1-RELATED"/>
    <property type="match status" value="1"/>
</dbReference>
<dbReference type="Proteomes" id="UP000683493">
    <property type="component" value="Chromosome"/>
</dbReference>
<organism evidence="3 4">
    <name type="scientific">Geomonas diazotrophica</name>
    <dbReference type="NCBI Taxonomy" id="2843197"/>
    <lineage>
        <taxon>Bacteria</taxon>
        <taxon>Pseudomonadati</taxon>
        <taxon>Thermodesulfobacteriota</taxon>
        <taxon>Desulfuromonadia</taxon>
        <taxon>Geobacterales</taxon>
        <taxon>Geobacteraceae</taxon>
        <taxon>Geomonas</taxon>
    </lineage>
</organism>
<accession>A0ABX8JH15</accession>
<dbReference type="Pfam" id="PF01436">
    <property type="entry name" value="NHL"/>
    <property type="match status" value="1"/>
</dbReference>
<dbReference type="InterPro" id="IPR001258">
    <property type="entry name" value="NHL_repeat"/>
</dbReference>
<protein>
    <submittedName>
        <fullName evidence="3">6-bladed beta-propeller</fullName>
    </submittedName>
</protein>
<feature type="repeat" description="NHL" evidence="2">
    <location>
        <begin position="248"/>
        <end position="291"/>
    </location>
</feature>
<evidence type="ECO:0000313" key="4">
    <source>
        <dbReference type="Proteomes" id="UP000683493"/>
    </source>
</evidence>
<gene>
    <name evidence="3" type="ORF">KP005_13675</name>
</gene>
<dbReference type="PANTHER" id="PTHR24104:SF25">
    <property type="entry name" value="PROTEIN LIN-41"/>
    <property type="match status" value="1"/>
</dbReference>
<proteinExistence type="predicted"/>